<name>J9PU77_9CAUD</name>
<gene>
    <name evidence="1" type="ORF">BPS13_0098</name>
</gene>
<accession>J9PU77</accession>
<keyword evidence="2" id="KW-1185">Reference proteome</keyword>
<dbReference type="EMBL" id="JN654439">
    <property type="protein sequence ID" value="AEZ50277.1"/>
    <property type="molecule type" value="Genomic_DNA"/>
</dbReference>
<proteinExistence type="predicted"/>
<evidence type="ECO:0000313" key="2">
    <source>
        <dbReference type="Proteomes" id="UP000006287"/>
    </source>
</evidence>
<organism evidence="1 2">
    <name type="scientific">Bacillus phage BPS13</name>
    <dbReference type="NCBI Taxonomy" id="1136731"/>
    <lineage>
        <taxon>Viruses</taxon>
        <taxon>Duplodnaviria</taxon>
        <taxon>Heunggongvirae</taxon>
        <taxon>Uroviricota</taxon>
        <taxon>Caudoviricetes</taxon>
        <taxon>Herelleviridae</taxon>
        <taxon>Bastillevirinae</taxon>
        <taxon>Wphvirus</taxon>
        <taxon>Wphvirus BPS13</taxon>
    </lineage>
</organism>
<reference evidence="1 2" key="1">
    <citation type="journal article" date="2012" name="FEMS Microbiol. Lett.">
        <title>Characterization of an endolysin, LysBPS13, from a Bacillus cereus bacteriophage.</title>
        <authorList>
            <person name="Park J."/>
            <person name="Yun J."/>
            <person name="Lim J.A."/>
            <person name="Kang D.H."/>
            <person name="Ryu S."/>
        </authorList>
    </citation>
    <scope>NUCLEOTIDE SEQUENCE [LARGE SCALE GENOMIC DNA]</scope>
</reference>
<dbReference type="RefSeq" id="YP_006907657.1">
    <property type="nucleotide sequence ID" value="NC_018857.1"/>
</dbReference>
<dbReference type="KEGG" id="vg:13828061"/>
<sequence length="100" mass="11639">MCRLDDLQTAKEVKQGMREICEAFPFVPVSEISNIVRRVRDFETVVKVHIGVIVSNGDYDIAIELLEGLDEMTKLVKGYRFYDSMNPDDVQRNIRRLYNI</sequence>
<protein>
    <submittedName>
        <fullName evidence="1">Uncharacterized protein</fullName>
    </submittedName>
</protein>
<dbReference type="Proteomes" id="UP000006287">
    <property type="component" value="Segment"/>
</dbReference>
<dbReference type="GeneID" id="13828061"/>
<evidence type="ECO:0000313" key="1">
    <source>
        <dbReference type="EMBL" id="AEZ50277.1"/>
    </source>
</evidence>